<dbReference type="SMART" id="SM00160">
    <property type="entry name" value="RanBD"/>
    <property type="match status" value="1"/>
</dbReference>
<evidence type="ECO:0000256" key="3">
    <source>
        <dbReference type="SAM" id="MobiDB-lite"/>
    </source>
</evidence>
<comment type="subcellular location">
    <subcellularLocation>
        <location evidence="1">Nucleus</location>
    </subcellularLocation>
</comment>
<feature type="compositionally biased region" description="Basic and acidic residues" evidence="3">
    <location>
        <begin position="99"/>
        <end position="123"/>
    </location>
</feature>
<dbReference type="Proteomes" id="UP000262825">
    <property type="component" value="Unassembled WGS sequence"/>
</dbReference>
<protein>
    <recommendedName>
        <fullName evidence="4">RanBD1 domain-containing protein</fullName>
    </recommendedName>
</protein>
<dbReference type="AlphaFoldDB" id="A0A376B590"/>
<evidence type="ECO:0000256" key="2">
    <source>
        <dbReference type="ARBA" id="ARBA00023242"/>
    </source>
</evidence>
<dbReference type="Gene3D" id="2.30.29.30">
    <property type="entry name" value="Pleckstrin-homology domain (PH domain)/Phosphotyrosine-binding domain (PTB)"/>
    <property type="match status" value="1"/>
</dbReference>
<feature type="compositionally biased region" description="Basic and acidic residues" evidence="3">
    <location>
        <begin position="463"/>
        <end position="474"/>
    </location>
</feature>
<feature type="region of interest" description="Disordered" evidence="3">
    <location>
        <begin position="238"/>
        <end position="258"/>
    </location>
</feature>
<dbReference type="SUPFAM" id="SSF50729">
    <property type="entry name" value="PH domain-like"/>
    <property type="match status" value="1"/>
</dbReference>
<feature type="compositionally biased region" description="Low complexity" evidence="3">
    <location>
        <begin position="16"/>
        <end position="27"/>
    </location>
</feature>
<reference evidence="6" key="1">
    <citation type="submission" date="2018-06" db="EMBL/GenBank/DDBJ databases">
        <authorList>
            <person name="Guldener U."/>
        </authorList>
    </citation>
    <scope>NUCLEOTIDE SEQUENCE [LARGE SCALE GENOMIC DNA]</scope>
    <source>
        <strain evidence="6">UTAD17</strain>
    </source>
</reference>
<feature type="region of interest" description="Disordered" evidence="3">
    <location>
        <begin position="1"/>
        <end position="124"/>
    </location>
</feature>
<feature type="compositionally biased region" description="Basic and acidic residues" evidence="3">
    <location>
        <begin position="434"/>
        <end position="455"/>
    </location>
</feature>
<dbReference type="InterPro" id="IPR011993">
    <property type="entry name" value="PH-like_dom_sf"/>
</dbReference>
<evidence type="ECO:0000259" key="4">
    <source>
        <dbReference type="PROSITE" id="PS50196"/>
    </source>
</evidence>
<dbReference type="GO" id="GO:0005634">
    <property type="term" value="C:nucleus"/>
    <property type="evidence" value="ECO:0007669"/>
    <property type="project" value="UniProtKB-SubCell"/>
</dbReference>
<feature type="region of interest" description="Disordered" evidence="3">
    <location>
        <begin position="147"/>
        <end position="169"/>
    </location>
</feature>
<gene>
    <name evidence="5" type="ORF">SCODWIG_01572</name>
</gene>
<feature type="domain" description="RanBD1" evidence="4">
    <location>
        <begin position="310"/>
        <end position="435"/>
    </location>
</feature>
<feature type="region of interest" description="Disordered" evidence="3">
    <location>
        <begin position="434"/>
        <end position="474"/>
    </location>
</feature>
<evidence type="ECO:0000313" key="6">
    <source>
        <dbReference type="Proteomes" id="UP000262825"/>
    </source>
</evidence>
<dbReference type="PANTHER" id="PTHR23138">
    <property type="entry name" value="RAN BINDING PROTEIN"/>
    <property type="match status" value="1"/>
</dbReference>
<dbReference type="OrthoDB" id="411251at2759"/>
<dbReference type="Pfam" id="PF00638">
    <property type="entry name" value="Ran_BP1"/>
    <property type="match status" value="1"/>
</dbReference>
<evidence type="ECO:0000313" key="5">
    <source>
        <dbReference type="EMBL" id="SSD59811.1"/>
    </source>
</evidence>
<dbReference type="InterPro" id="IPR045255">
    <property type="entry name" value="RanBP1-like"/>
</dbReference>
<organism evidence="5 6">
    <name type="scientific">Saccharomycodes ludwigii</name>
    <dbReference type="NCBI Taxonomy" id="36035"/>
    <lineage>
        <taxon>Eukaryota</taxon>
        <taxon>Fungi</taxon>
        <taxon>Dikarya</taxon>
        <taxon>Ascomycota</taxon>
        <taxon>Saccharomycotina</taxon>
        <taxon>Saccharomycetes</taxon>
        <taxon>Saccharomycodales</taxon>
        <taxon>Saccharomycodaceae</taxon>
        <taxon>Saccharomycodes</taxon>
    </lineage>
</organism>
<sequence>MSGKNQQRNLSSSTSVAAAAVAAAAAAKENSLNNNKKGEKDKDIVVLPSKKRTRTEEEEKENEDDKGKELMTKTFNGTEKDSLSAAASSSKDMPQSKKVKNDIKSNDAKHAEEKNGTHVEKPKFTFGQTSAFSKGFGIMPKSDTTIVNGNAISSSTDGSPNTERKEDKKVATDGIIKPFASSTSFGSGFGALKPVSSIDFKDSNSVSSLKSDNKFTFGSGSQFSSGFALFNNTSTVATDNSSTTTANNNDNNKNDKTKFTAVPAKPFTDITMSKSDTGKECNGKSTCECSTSATAVKEGDKESGNFVAQNIKSGEESEECILQSNAKLYELIDVKTGWKERGVGVIHVNKDRITGKFRIIMRSRGLLKVILNLPLVPGFKVNKGFPGSIQGEKFIRIIAVNENKIPVQFAIKSGKKEISDELFVCIETAIKTEEDRHEKNTKKLEEEGEGERKQEEEEEEKEEKEKEKESQERK</sequence>
<dbReference type="GO" id="GO:0006607">
    <property type="term" value="P:NLS-bearing protein import into nucleus"/>
    <property type="evidence" value="ECO:0007669"/>
    <property type="project" value="TreeGrafter"/>
</dbReference>
<dbReference type="CDD" id="cd13180">
    <property type="entry name" value="RanBD_RanBP3"/>
    <property type="match status" value="1"/>
</dbReference>
<dbReference type="EMBL" id="UFAJ01000210">
    <property type="protein sequence ID" value="SSD59811.1"/>
    <property type="molecule type" value="Genomic_DNA"/>
</dbReference>
<feature type="compositionally biased region" description="Polar residues" evidence="3">
    <location>
        <begin position="1"/>
        <end position="15"/>
    </location>
</feature>
<proteinExistence type="predicted"/>
<feature type="compositionally biased region" description="Polar residues" evidence="3">
    <location>
        <begin position="147"/>
        <end position="161"/>
    </location>
</feature>
<feature type="compositionally biased region" description="Low complexity" evidence="3">
    <location>
        <begin position="238"/>
        <end position="251"/>
    </location>
</feature>
<dbReference type="VEuPathDB" id="FungiDB:SCODWIG_01572"/>
<keyword evidence="2" id="KW-0539">Nucleus</keyword>
<name>A0A376B590_9ASCO</name>
<dbReference type="InterPro" id="IPR000156">
    <property type="entry name" value="Ran_bind_dom"/>
</dbReference>
<keyword evidence="6" id="KW-1185">Reference proteome</keyword>
<dbReference type="PROSITE" id="PS50196">
    <property type="entry name" value="RANBD1"/>
    <property type="match status" value="1"/>
</dbReference>
<dbReference type="PANTHER" id="PTHR23138:SF142">
    <property type="entry name" value="RAN-BINDING PROTEIN 3B-RELATED"/>
    <property type="match status" value="1"/>
</dbReference>
<accession>A0A376B590</accession>
<evidence type="ECO:0000256" key="1">
    <source>
        <dbReference type="ARBA" id="ARBA00004123"/>
    </source>
</evidence>